<dbReference type="AlphaFoldDB" id="A0AAX4HLU9"/>
<dbReference type="RefSeq" id="WP_321392516.1">
    <property type="nucleotide sequence ID" value="NZ_CP139487.1"/>
</dbReference>
<sequence length="242" mass="27816">MKFLSFSLLLILISCTNGPVRQDVDDAPYRTSGLEQFFLPELPTWANTSASGQCFKKHNFQYLDFSKLSSTYQLKYPELVELQAQYNERLESYFRSTAVRFVKPVEEAAFFSNTLENVRGGVKHFKIPNGVREVEVIWLDGYIASNKVDQIKQMAQTSRFDERLPVIFSSCLSKQDLNQWLVENDLDQVGFHSLTAEWLNPYSSDLSMKPGLRVEIKKLMGDNVKVKFLIPNEIILPTEIVL</sequence>
<evidence type="ECO:0000313" key="1">
    <source>
        <dbReference type="EMBL" id="WPU64191.1"/>
    </source>
</evidence>
<keyword evidence="2" id="KW-1185">Reference proteome</keyword>
<evidence type="ECO:0000313" key="2">
    <source>
        <dbReference type="Proteomes" id="UP001324634"/>
    </source>
</evidence>
<proteinExistence type="predicted"/>
<accession>A0AAX4HLU9</accession>
<evidence type="ECO:0008006" key="3">
    <source>
        <dbReference type="Google" id="ProtNLM"/>
    </source>
</evidence>
<gene>
    <name evidence="1" type="ORF">SOO65_15965</name>
</gene>
<organism evidence="1 2">
    <name type="scientific">Peredibacter starrii</name>
    <dbReference type="NCBI Taxonomy" id="28202"/>
    <lineage>
        <taxon>Bacteria</taxon>
        <taxon>Pseudomonadati</taxon>
        <taxon>Bdellovibrionota</taxon>
        <taxon>Bacteriovoracia</taxon>
        <taxon>Bacteriovoracales</taxon>
        <taxon>Bacteriovoracaceae</taxon>
        <taxon>Peredibacter</taxon>
    </lineage>
</organism>
<dbReference type="Proteomes" id="UP001324634">
    <property type="component" value="Chromosome"/>
</dbReference>
<name>A0AAX4HLU9_9BACT</name>
<dbReference type="EMBL" id="CP139487">
    <property type="protein sequence ID" value="WPU64191.1"/>
    <property type="molecule type" value="Genomic_DNA"/>
</dbReference>
<reference evidence="1 2" key="1">
    <citation type="submission" date="2023-11" db="EMBL/GenBank/DDBJ databases">
        <title>Peredibacter starrii A3.12.</title>
        <authorList>
            <person name="Mitchell R.J."/>
        </authorList>
    </citation>
    <scope>NUCLEOTIDE SEQUENCE [LARGE SCALE GENOMIC DNA]</scope>
    <source>
        <strain evidence="1 2">A3.12</strain>
    </source>
</reference>
<protein>
    <recommendedName>
        <fullName evidence="3">Lipoprotein</fullName>
    </recommendedName>
</protein>
<dbReference type="KEGG" id="psti:SOO65_15965"/>
<dbReference type="PROSITE" id="PS51257">
    <property type="entry name" value="PROKAR_LIPOPROTEIN"/>
    <property type="match status" value="1"/>
</dbReference>